<dbReference type="EMBL" id="CWXZ01000178">
    <property type="protein sequence ID" value="CSL03795.1"/>
    <property type="molecule type" value="Genomic_DNA"/>
</dbReference>
<dbReference type="EMBL" id="FTXV01000197">
    <property type="protein sequence ID" value="SJE51765.1"/>
    <property type="molecule type" value="Genomic_DNA"/>
</dbReference>
<dbReference type="Proteomes" id="UP000187708">
    <property type="component" value="Unassembled WGS sequence"/>
</dbReference>
<evidence type="ECO:0000313" key="11">
    <source>
        <dbReference type="Proteomes" id="UP000188006"/>
    </source>
</evidence>
<dbReference type="Proteomes" id="UP000187717">
    <property type="component" value="Unassembled WGS sequence"/>
</dbReference>
<evidence type="ECO:0000313" key="12">
    <source>
        <dbReference type="Proteomes" id="UP000251393"/>
    </source>
</evidence>
<dbReference type="EMBL" id="UDYI01000173">
    <property type="protein sequence ID" value="SRR26929.1"/>
    <property type="molecule type" value="Genomic_DNA"/>
</dbReference>
<dbReference type="EMBL" id="FTSV01000186">
    <property type="protein sequence ID" value="SIY31451.1"/>
    <property type="molecule type" value="Genomic_DNA"/>
</dbReference>
<dbReference type="Proteomes" id="UP000045991">
    <property type="component" value="Unassembled WGS sequence"/>
</dbReference>
<reference evidence="6 12" key="2">
    <citation type="submission" date="2018-06" db="EMBL/GenBank/DDBJ databases">
        <authorList>
            <consortium name="Pathogen Informatics"/>
            <person name="Doyle S."/>
        </authorList>
    </citation>
    <scope>NUCLEOTIDE SEQUENCE [LARGE SCALE GENOMIC DNA]</scope>
    <source>
        <strain evidence="6 12">4028STDY6275292</strain>
    </source>
</reference>
<dbReference type="Proteomes" id="UP000251393">
    <property type="component" value="Unassembled WGS sequence"/>
</dbReference>
<dbReference type="Proteomes" id="UP000040926">
    <property type="component" value="Unassembled WGS sequence"/>
</dbReference>
<comment type="caution">
    <text evidence="6">The sequence shown here is derived from an EMBL/GenBank/DDBJ whole genome shotgun (WGS) entry which is preliminary data.</text>
</comment>
<accession>A0A0H8RUV5</accession>
<evidence type="ECO:0000313" key="10">
    <source>
        <dbReference type="Proteomes" id="UP000187717"/>
    </source>
</evidence>
<evidence type="ECO:0000313" key="1">
    <source>
        <dbReference type="EMBL" id="CSL03795.1"/>
    </source>
</evidence>
<evidence type="ECO:0000313" key="2">
    <source>
        <dbReference type="EMBL" id="CSS13700.1"/>
    </source>
</evidence>
<dbReference type="AlphaFoldDB" id="A0A0H8RUV5"/>
<organism evidence="6 12">
    <name type="scientific">Shigella sonnei</name>
    <dbReference type="NCBI Taxonomy" id="624"/>
    <lineage>
        <taxon>Bacteria</taxon>
        <taxon>Pseudomonadati</taxon>
        <taxon>Pseudomonadota</taxon>
        <taxon>Gammaproteobacteria</taxon>
        <taxon>Enterobacterales</taxon>
        <taxon>Enterobacteriaceae</taxon>
        <taxon>Shigella</taxon>
    </lineage>
</organism>
<evidence type="ECO:0000313" key="4">
    <source>
        <dbReference type="EMBL" id="SJE51765.1"/>
    </source>
</evidence>
<evidence type="ECO:0000313" key="7">
    <source>
        <dbReference type="Proteomes" id="UP000040926"/>
    </source>
</evidence>
<name>A0A0H8RUV5_SHISO</name>
<dbReference type="Proteomes" id="UP000188006">
    <property type="component" value="Unassembled WGS sequence"/>
</dbReference>
<evidence type="ECO:0000313" key="9">
    <source>
        <dbReference type="Proteomes" id="UP000187708"/>
    </source>
</evidence>
<dbReference type="EMBL" id="CXEC01000228">
    <property type="protein sequence ID" value="CSS13700.1"/>
    <property type="molecule type" value="Genomic_DNA"/>
</dbReference>
<protein>
    <submittedName>
        <fullName evidence="1 6">Bacteriophage protein</fullName>
    </submittedName>
</protein>
<evidence type="ECO:0000313" key="8">
    <source>
        <dbReference type="Proteomes" id="UP000045991"/>
    </source>
</evidence>
<reference evidence="9 10" key="1">
    <citation type="submission" date="2017-01" db="EMBL/GenBank/DDBJ databases">
        <authorList>
            <consortium name="Pathogen Informatics"/>
        </authorList>
    </citation>
    <scope>NUCLEOTIDE SEQUENCE [LARGE SCALE GENOMIC DNA]</scope>
    <source>
        <strain evidence="2 7">20003593_1361393</strain>
        <strain evidence="1 8">20352044</strain>
        <strain evidence="3 9">2090STDY5461769</strain>
        <strain evidence="4 10">3626STDY6095480</strain>
        <strain evidence="11">sh1405</strain>
        <strain evidence="5">Sh1405</strain>
    </source>
</reference>
<evidence type="ECO:0000313" key="3">
    <source>
        <dbReference type="EMBL" id="SIY31451.1"/>
    </source>
</evidence>
<proteinExistence type="predicted"/>
<evidence type="ECO:0000313" key="5">
    <source>
        <dbReference type="EMBL" id="SJH57159.1"/>
    </source>
</evidence>
<sequence>MARNKQALRRTVQATADGYENFIARVGMQTPNQHSASTYRANFTSRNRMLVEWSYRSS</sequence>
<dbReference type="EMBL" id="FUBI01000177">
    <property type="protein sequence ID" value="SJH57159.1"/>
    <property type="molecule type" value="Genomic_DNA"/>
</dbReference>
<gene>
    <name evidence="2" type="ORF">ERS008175_04183</name>
    <name evidence="1" type="ORF">ERS428554_04259</name>
    <name evidence="5" type="ORF">SAMEA1569760_04068</name>
    <name evidence="3" type="ORF">SAMEA2054241_03848</name>
    <name evidence="4" type="ORF">SAMEA3356023_04315</name>
    <name evidence="6" type="ORF">SAMEA3710766_04129</name>
</gene>
<evidence type="ECO:0000313" key="6">
    <source>
        <dbReference type="EMBL" id="SRR26929.1"/>
    </source>
</evidence>